<feature type="coiled-coil region" evidence="1">
    <location>
        <begin position="27"/>
        <end position="87"/>
    </location>
</feature>
<evidence type="ECO:0000313" key="5">
    <source>
        <dbReference type="Proteomes" id="UP000244064"/>
    </source>
</evidence>
<keyword evidence="5" id="KW-1185">Reference proteome</keyword>
<evidence type="ECO:0000313" key="4">
    <source>
        <dbReference type="EMBL" id="PTU74823.1"/>
    </source>
</evidence>
<organism evidence="4 5">
    <name type="scientific">Pseudomonas mangrovi</name>
    <dbReference type="NCBI Taxonomy" id="2161748"/>
    <lineage>
        <taxon>Bacteria</taxon>
        <taxon>Pseudomonadati</taxon>
        <taxon>Pseudomonadota</taxon>
        <taxon>Gammaproteobacteria</taxon>
        <taxon>Pseudomonadales</taxon>
        <taxon>Pseudomonadaceae</taxon>
        <taxon>Pseudomonas</taxon>
    </lineage>
</organism>
<keyword evidence="4" id="KW-0396">Initiation factor</keyword>
<keyword evidence="1" id="KW-0175">Coiled coil</keyword>
<feature type="chain" id="PRO_5015725575" evidence="3">
    <location>
        <begin position="22"/>
        <end position="129"/>
    </location>
</feature>
<keyword evidence="2" id="KW-1133">Transmembrane helix</keyword>
<dbReference type="OrthoDB" id="7030625at2"/>
<dbReference type="AlphaFoldDB" id="A0A2T5PAQ2"/>
<keyword evidence="4" id="KW-0648">Protein biosynthesis</keyword>
<reference evidence="4 5" key="1">
    <citation type="submission" date="2018-04" db="EMBL/GenBank/DDBJ databases">
        <title>Pseudomonas sp. nov., isolated from mangrove soil.</title>
        <authorList>
            <person name="Chen C."/>
        </authorList>
    </citation>
    <scope>NUCLEOTIDE SEQUENCE [LARGE SCALE GENOMIC DNA]</scope>
    <source>
        <strain evidence="4 5">TC-11</strain>
    </source>
</reference>
<dbReference type="Proteomes" id="UP000244064">
    <property type="component" value="Unassembled WGS sequence"/>
</dbReference>
<protein>
    <submittedName>
        <fullName evidence="4">Translation initiation factor 2</fullName>
    </submittedName>
</protein>
<gene>
    <name evidence="4" type="ORF">DBO85_07940</name>
</gene>
<name>A0A2T5PAQ2_9PSED</name>
<keyword evidence="2" id="KW-0472">Membrane</keyword>
<evidence type="ECO:0000256" key="1">
    <source>
        <dbReference type="SAM" id="Coils"/>
    </source>
</evidence>
<keyword evidence="3" id="KW-0732">Signal</keyword>
<dbReference type="EMBL" id="QASN01000014">
    <property type="protein sequence ID" value="PTU74823.1"/>
    <property type="molecule type" value="Genomic_DNA"/>
</dbReference>
<feature type="signal peptide" evidence="3">
    <location>
        <begin position="1"/>
        <end position="21"/>
    </location>
</feature>
<keyword evidence="2" id="KW-0812">Transmembrane</keyword>
<proteinExistence type="predicted"/>
<accession>A0A2T5PAQ2</accession>
<comment type="caution">
    <text evidence="4">The sequence shown here is derived from an EMBL/GenBank/DDBJ whole genome shotgun (WGS) entry which is preliminary data.</text>
</comment>
<sequence length="129" mass="14177">MRKVSLSLLLVMTLICPGLQAEPDDATRNLQAEIDALQQRLAESEAARSELLETAQATVDNGLGAQVQRLRQENQRLKLQLKAAQADGPQPLLSEKQLWFAIGGAIALLGMLFGALLRGGRKSQRQWFN</sequence>
<dbReference type="RefSeq" id="WP_108106725.1">
    <property type="nucleotide sequence ID" value="NZ_QASN01000014.1"/>
</dbReference>
<feature type="transmembrane region" description="Helical" evidence="2">
    <location>
        <begin position="98"/>
        <end position="117"/>
    </location>
</feature>
<evidence type="ECO:0000256" key="3">
    <source>
        <dbReference type="SAM" id="SignalP"/>
    </source>
</evidence>
<evidence type="ECO:0000256" key="2">
    <source>
        <dbReference type="SAM" id="Phobius"/>
    </source>
</evidence>
<dbReference type="GO" id="GO:0003743">
    <property type="term" value="F:translation initiation factor activity"/>
    <property type="evidence" value="ECO:0007669"/>
    <property type="project" value="UniProtKB-KW"/>
</dbReference>